<dbReference type="SUPFAM" id="SSF53335">
    <property type="entry name" value="S-adenosyl-L-methionine-dependent methyltransferases"/>
    <property type="match status" value="1"/>
</dbReference>
<dbReference type="Pfam" id="PF09445">
    <property type="entry name" value="Methyltransf_15"/>
    <property type="match status" value="1"/>
</dbReference>
<dbReference type="InterPro" id="IPR029063">
    <property type="entry name" value="SAM-dependent_MTases_sf"/>
</dbReference>
<proteinExistence type="inferred from homology"/>
<dbReference type="PANTHER" id="PTHR14741:SF32">
    <property type="entry name" value="TRIMETHYLGUANOSINE SYNTHASE"/>
    <property type="match status" value="1"/>
</dbReference>
<dbReference type="InterPro" id="IPR007529">
    <property type="entry name" value="Znf_HIT"/>
</dbReference>
<evidence type="ECO:0000259" key="8">
    <source>
        <dbReference type="Pfam" id="PF04438"/>
    </source>
</evidence>
<dbReference type="CDD" id="cd02440">
    <property type="entry name" value="AdoMet_MTases"/>
    <property type="match status" value="1"/>
</dbReference>
<gene>
    <name evidence="9" type="ORF">GMOD_00000663</name>
</gene>
<dbReference type="OrthoDB" id="194443at2759"/>
<feature type="domain" description="HIT-type" evidence="8">
    <location>
        <begin position="491"/>
        <end position="519"/>
    </location>
</feature>
<organism evidence="9 10">
    <name type="scientific">Pyrenophora seminiperda CCB06</name>
    <dbReference type="NCBI Taxonomy" id="1302712"/>
    <lineage>
        <taxon>Eukaryota</taxon>
        <taxon>Fungi</taxon>
        <taxon>Dikarya</taxon>
        <taxon>Ascomycota</taxon>
        <taxon>Pezizomycotina</taxon>
        <taxon>Dothideomycetes</taxon>
        <taxon>Pleosporomycetidae</taxon>
        <taxon>Pleosporales</taxon>
        <taxon>Pleosporineae</taxon>
        <taxon>Pleosporaceae</taxon>
        <taxon>Pyrenophora</taxon>
    </lineage>
</organism>
<reference evidence="9 10" key="1">
    <citation type="journal article" date="2014" name="PLoS ONE">
        <title>De novo Genome Assembly of the Fungal Plant Pathogen Pyrenophora semeniperda.</title>
        <authorList>
            <person name="Soliai M.M."/>
            <person name="Meyer S.E."/>
            <person name="Udall J.A."/>
            <person name="Elzinga D.E."/>
            <person name="Hermansen R.A."/>
            <person name="Bodily P.M."/>
            <person name="Hart A.A."/>
            <person name="Coleman C.E."/>
        </authorList>
    </citation>
    <scope>NUCLEOTIDE SEQUENCE [LARGE SCALE GENOMIC DNA]</scope>
    <source>
        <strain evidence="9 10">CCB06</strain>
        <tissue evidence="9">Mycelium</tissue>
    </source>
</reference>
<dbReference type="CDD" id="cd21437">
    <property type="entry name" value="zf-HIT_ZNHIT1_like"/>
    <property type="match status" value="1"/>
</dbReference>
<sequence>MGEKADEHAIDQWASVEQFPEHLKKYWHQRFKIWEQYNKGIWMTEDAWFGVTPEPIANKIAAHISESAPKEKTVIIDAFAGVGGNAIALARSGRWERVFAIEKDPKTLTCAKHNAEIYGVSNKIFWLAGDCFDIISRFSGEPNTVVFASPPWGGTEYGADDVFDLTKMEPYNLDKLYQSFTKISKEVVLYLPRTSDLNQIARYGQDGKKLEVAHYAMMGASKALCVYFGNFNFEIEQEESYETWAFGAWTNFYTSLSSPQHHGLPFPSPQPTMPHVEVLPNSAATVAPGWTYVVDTGYDPSKVAINPKNKKRAAAAASGAQRGENDLSARQQTAIARRIAELERDNDPKQLIAISGKTSVPKTQNARRIIQYQRQIKHWLDDEEAQLGQVAAASRGSISQAGGRGAAQALRKQSTVASVPATPVEAIPGPTAVDQTPSLLDTANADDALLSIHHTMPPPLNPAELEALLAAPPLSYAASHAAPPPAAGPPQRQFCDNCGYWGQIKCRKCGARVCGLECKDAHEATRCLKWA</sequence>
<evidence type="ECO:0000256" key="5">
    <source>
        <dbReference type="ARBA" id="ARBA00048763"/>
    </source>
</evidence>
<comment type="catalytic activity">
    <reaction evidence="3">
        <text>a 5'-end (N(2),N(7)-dimethyl 5'-triphosphoguanosine)-ribonucleoside in snoRNA + S-adenosyl-L-methionine = a 5'-end (N(2),N(2),N(7)-trimethyl 5'-triphosphoguanosine)-ribonucleoside in snoRNA + S-adenosyl-L-homocysteine + H(+)</text>
        <dbReference type="Rhea" id="RHEA:78507"/>
        <dbReference type="Rhea" id="RHEA-COMP:19088"/>
        <dbReference type="Rhea" id="RHEA-COMP:19090"/>
        <dbReference type="ChEBI" id="CHEBI:15378"/>
        <dbReference type="ChEBI" id="CHEBI:57856"/>
        <dbReference type="ChEBI" id="CHEBI:59789"/>
        <dbReference type="ChEBI" id="CHEBI:167623"/>
        <dbReference type="ChEBI" id="CHEBI:172880"/>
    </reaction>
    <physiologicalReaction direction="left-to-right" evidence="3">
        <dbReference type="Rhea" id="RHEA:78508"/>
    </physiologicalReaction>
</comment>
<evidence type="ECO:0000256" key="6">
    <source>
        <dbReference type="ARBA" id="ARBA00049075"/>
    </source>
</evidence>
<name>A0A3M7M7R3_9PLEO</name>
<dbReference type="AlphaFoldDB" id="A0A3M7M7R3"/>
<comment type="similarity">
    <text evidence="2">Belongs to the methyltransferase superfamily. Trimethylguanosine synthase family.</text>
</comment>
<dbReference type="FunFam" id="3.40.50.150:FF:000270">
    <property type="entry name" value="RNA methylase family protein"/>
    <property type="match status" value="1"/>
</dbReference>
<dbReference type="Proteomes" id="UP000265663">
    <property type="component" value="Unassembled WGS sequence"/>
</dbReference>
<keyword evidence="10" id="KW-1185">Reference proteome</keyword>
<dbReference type="GO" id="GO:0005634">
    <property type="term" value="C:nucleus"/>
    <property type="evidence" value="ECO:0007669"/>
    <property type="project" value="TreeGrafter"/>
</dbReference>
<comment type="catalytic activity">
    <reaction evidence="5">
        <text>a 5'-end (N(2),N(7)-dimethyl 5'-triphosphoguanosine)-ribonucleoside in snRNA + S-adenosyl-L-methionine = a 5'-end (N(2),N(2),N(7)-trimethyl 5'-triphosphoguanosine)-ribonucleoside in snRNA + S-adenosyl-L-homocysteine + H(+)</text>
        <dbReference type="Rhea" id="RHEA:78479"/>
        <dbReference type="Rhea" id="RHEA-COMP:19087"/>
        <dbReference type="Rhea" id="RHEA-COMP:19089"/>
        <dbReference type="ChEBI" id="CHEBI:15378"/>
        <dbReference type="ChEBI" id="CHEBI:57856"/>
        <dbReference type="ChEBI" id="CHEBI:59789"/>
        <dbReference type="ChEBI" id="CHEBI:167623"/>
        <dbReference type="ChEBI" id="CHEBI:172880"/>
    </reaction>
    <physiologicalReaction direction="left-to-right" evidence="5">
        <dbReference type="Rhea" id="RHEA:78480"/>
    </physiologicalReaction>
</comment>
<comment type="catalytic activity">
    <reaction evidence="4">
        <text>a 5'-end (N(7)-methyl 5'-triphosphoguanosine)-ribonucleoside in snoRNA + S-adenosyl-L-methionine = a 5'-end (N(2),N(7)-dimethyl 5'-triphosphoguanosine)-ribonucleoside in snoRNA + S-adenosyl-L-homocysteine + H(+)</text>
        <dbReference type="Rhea" id="RHEA:78475"/>
        <dbReference type="Rhea" id="RHEA-COMP:19086"/>
        <dbReference type="Rhea" id="RHEA-COMP:19088"/>
        <dbReference type="ChEBI" id="CHEBI:15378"/>
        <dbReference type="ChEBI" id="CHEBI:57856"/>
        <dbReference type="ChEBI" id="CHEBI:59789"/>
        <dbReference type="ChEBI" id="CHEBI:156461"/>
        <dbReference type="ChEBI" id="CHEBI:172880"/>
    </reaction>
    <physiologicalReaction direction="left-to-right" evidence="4">
        <dbReference type="Rhea" id="RHEA:78476"/>
    </physiologicalReaction>
</comment>
<comment type="catalytic activity">
    <reaction evidence="6">
        <text>a 5'-end (N(7)-methyl 5'-triphosphoguanosine)-ribonucleoside in snRNA + S-adenosyl-L-methionine = a 5'-end (N(2),N(7)-dimethyl 5'-triphosphoguanosine)-ribonucleoside in snRNA + S-adenosyl-L-homocysteine + H(+)</text>
        <dbReference type="Rhea" id="RHEA:78471"/>
        <dbReference type="Rhea" id="RHEA-COMP:19085"/>
        <dbReference type="Rhea" id="RHEA-COMP:19087"/>
        <dbReference type="ChEBI" id="CHEBI:15378"/>
        <dbReference type="ChEBI" id="CHEBI:57856"/>
        <dbReference type="ChEBI" id="CHEBI:59789"/>
        <dbReference type="ChEBI" id="CHEBI:156461"/>
        <dbReference type="ChEBI" id="CHEBI:172880"/>
    </reaction>
    <physiologicalReaction direction="left-to-right" evidence="6">
        <dbReference type="Rhea" id="RHEA:78472"/>
    </physiologicalReaction>
</comment>
<accession>A0A3M7M7R3</accession>
<evidence type="ECO:0000256" key="3">
    <source>
        <dbReference type="ARBA" id="ARBA00047418"/>
    </source>
</evidence>
<dbReference type="Gene3D" id="3.40.50.150">
    <property type="entry name" value="Vaccinia Virus protein VP39"/>
    <property type="match status" value="1"/>
</dbReference>
<dbReference type="PANTHER" id="PTHR14741">
    <property type="entry name" value="S-ADENOSYLMETHIONINE-DEPENDENT METHYLTRANSFERASE RELATED"/>
    <property type="match status" value="1"/>
</dbReference>
<dbReference type="InterPro" id="IPR019012">
    <property type="entry name" value="RNA_cap_Gua-N2-MeTrfase"/>
</dbReference>
<evidence type="ECO:0000256" key="7">
    <source>
        <dbReference type="ARBA" id="ARBA00049790"/>
    </source>
</evidence>
<evidence type="ECO:0000256" key="4">
    <source>
        <dbReference type="ARBA" id="ARBA00048740"/>
    </source>
</evidence>
<evidence type="ECO:0000313" key="9">
    <source>
        <dbReference type="EMBL" id="RMZ70556.1"/>
    </source>
</evidence>
<evidence type="ECO:0000256" key="2">
    <source>
        <dbReference type="ARBA" id="ARBA00025783"/>
    </source>
</evidence>
<dbReference type="EMBL" id="KE747824">
    <property type="protein sequence ID" value="RMZ70556.1"/>
    <property type="molecule type" value="Genomic_DNA"/>
</dbReference>
<evidence type="ECO:0000313" key="10">
    <source>
        <dbReference type="Proteomes" id="UP000265663"/>
    </source>
</evidence>
<keyword evidence="9" id="KW-0489">Methyltransferase</keyword>
<dbReference type="GO" id="GO:0071164">
    <property type="term" value="F:RNA cap trimethylguanosine synthase activity"/>
    <property type="evidence" value="ECO:0007669"/>
    <property type="project" value="TreeGrafter"/>
</dbReference>
<dbReference type="Pfam" id="PF04438">
    <property type="entry name" value="zf-HIT"/>
    <property type="match status" value="1"/>
</dbReference>
<keyword evidence="9" id="KW-0808">Transferase</keyword>
<evidence type="ECO:0000256" key="1">
    <source>
        <dbReference type="ARBA" id="ARBA00018517"/>
    </source>
</evidence>
<protein>
    <recommendedName>
        <fullName evidence="1">Trimethylguanosine synthase</fullName>
    </recommendedName>
    <alternativeName>
        <fullName evidence="7">Cap-specific guanine-N(2) methyltransferase</fullName>
    </alternativeName>
</protein>